<dbReference type="CDD" id="cd00042">
    <property type="entry name" value="CY"/>
    <property type="match status" value="1"/>
</dbReference>
<feature type="domain" description="Cystatin" evidence="3">
    <location>
        <begin position="31"/>
        <end position="123"/>
    </location>
</feature>
<accession>A0A9D5ACS4</accession>
<protein>
    <recommendedName>
        <fullName evidence="3">Cystatin domain-containing protein</fullName>
    </recommendedName>
</protein>
<dbReference type="Proteomes" id="UP001058974">
    <property type="component" value="Chromosome 5"/>
</dbReference>
<dbReference type="InterPro" id="IPR000010">
    <property type="entry name" value="Cystatin_dom"/>
</dbReference>
<gene>
    <name evidence="4" type="ORF">KIW84_053053</name>
</gene>
<dbReference type="Gramene" id="Psat05G0305300-T1">
    <property type="protein sequence ID" value="KAI5406567.1"/>
    <property type="gene ID" value="KIW84_053053"/>
</dbReference>
<dbReference type="Gramene" id="Psat5g102520.1">
    <property type="protein sequence ID" value="Psat5g102520.1.cds"/>
    <property type="gene ID" value="Psat5g102520"/>
</dbReference>
<keyword evidence="2" id="KW-0789">Thiol protease inhibitor</keyword>
<dbReference type="PANTHER" id="PTHR31228:SF22">
    <property type="entry name" value="CYSTATIN_MONELLIN SUPERFAMILY PROTEIN"/>
    <property type="match status" value="1"/>
</dbReference>
<evidence type="ECO:0000256" key="2">
    <source>
        <dbReference type="ARBA" id="ARBA00022704"/>
    </source>
</evidence>
<dbReference type="Gene3D" id="3.10.450.10">
    <property type="match status" value="1"/>
</dbReference>
<evidence type="ECO:0000313" key="4">
    <source>
        <dbReference type="EMBL" id="KAI5406567.1"/>
    </source>
</evidence>
<dbReference type="Pfam" id="PF00031">
    <property type="entry name" value="Cystatin"/>
    <property type="match status" value="1"/>
</dbReference>
<dbReference type="EMBL" id="JAMSHJ010000005">
    <property type="protein sequence ID" value="KAI5406567.1"/>
    <property type="molecule type" value="Genomic_DNA"/>
</dbReference>
<dbReference type="InterPro" id="IPR046350">
    <property type="entry name" value="Cystatin_sf"/>
</dbReference>
<dbReference type="SUPFAM" id="SSF54403">
    <property type="entry name" value="Cystatin/monellin"/>
    <property type="match status" value="1"/>
</dbReference>
<dbReference type="OrthoDB" id="1363998at2759"/>
<name>A0A9D5ACS4_PEA</name>
<evidence type="ECO:0000313" key="5">
    <source>
        <dbReference type="Proteomes" id="UP001058974"/>
    </source>
</evidence>
<organism evidence="4 5">
    <name type="scientific">Pisum sativum</name>
    <name type="common">Garden pea</name>
    <name type="synonym">Lathyrus oleraceus</name>
    <dbReference type="NCBI Taxonomy" id="3888"/>
    <lineage>
        <taxon>Eukaryota</taxon>
        <taxon>Viridiplantae</taxon>
        <taxon>Streptophyta</taxon>
        <taxon>Embryophyta</taxon>
        <taxon>Tracheophyta</taxon>
        <taxon>Spermatophyta</taxon>
        <taxon>Magnoliopsida</taxon>
        <taxon>eudicotyledons</taxon>
        <taxon>Gunneridae</taxon>
        <taxon>Pentapetalae</taxon>
        <taxon>rosids</taxon>
        <taxon>fabids</taxon>
        <taxon>Fabales</taxon>
        <taxon>Fabaceae</taxon>
        <taxon>Papilionoideae</taxon>
        <taxon>50 kb inversion clade</taxon>
        <taxon>NPAAA clade</taxon>
        <taxon>Hologalegina</taxon>
        <taxon>IRL clade</taxon>
        <taxon>Fabeae</taxon>
        <taxon>Lathyrus</taxon>
    </lineage>
</organism>
<keyword evidence="1" id="KW-0646">Protease inhibitor</keyword>
<dbReference type="SMART" id="SM00043">
    <property type="entry name" value="CY"/>
    <property type="match status" value="1"/>
</dbReference>
<dbReference type="AlphaFoldDB" id="A0A9D5ACS4"/>
<evidence type="ECO:0000259" key="3">
    <source>
        <dbReference type="SMART" id="SM00043"/>
    </source>
</evidence>
<evidence type="ECO:0000256" key="1">
    <source>
        <dbReference type="ARBA" id="ARBA00022690"/>
    </source>
</evidence>
<reference evidence="4 5" key="1">
    <citation type="journal article" date="2022" name="Nat. Genet.">
        <title>Improved pea reference genome and pan-genome highlight genomic features and evolutionary characteristics.</title>
        <authorList>
            <person name="Yang T."/>
            <person name="Liu R."/>
            <person name="Luo Y."/>
            <person name="Hu S."/>
            <person name="Wang D."/>
            <person name="Wang C."/>
            <person name="Pandey M.K."/>
            <person name="Ge S."/>
            <person name="Xu Q."/>
            <person name="Li N."/>
            <person name="Li G."/>
            <person name="Huang Y."/>
            <person name="Saxena R.K."/>
            <person name="Ji Y."/>
            <person name="Li M."/>
            <person name="Yan X."/>
            <person name="He Y."/>
            <person name="Liu Y."/>
            <person name="Wang X."/>
            <person name="Xiang C."/>
            <person name="Varshney R.K."/>
            <person name="Ding H."/>
            <person name="Gao S."/>
            <person name="Zong X."/>
        </authorList>
    </citation>
    <scope>NUCLEOTIDE SEQUENCE [LARGE SCALE GENOMIC DNA]</scope>
    <source>
        <strain evidence="4 5">cv. Zhongwan 6</strain>
    </source>
</reference>
<keyword evidence="5" id="KW-1185">Reference proteome</keyword>
<dbReference type="GO" id="GO:0004869">
    <property type="term" value="F:cysteine-type endopeptidase inhibitor activity"/>
    <property type="evidence" value="ECO:0007669"/>
    <property type="project" value="UniProtKB-KW"/>
</dbReference>
<proteinExistence type="predicted"/>
<dbReference type="PANTHER" id="PTHR31228">
    <property type="entry name" value="CYSTATIN/MONELLIN SUPERFAMILY PROTEIN"/>
    <property type="match status" value="1"/>
</dbReference>
<comment type="caution">
    <text evidence="4">The sequence shown here is derived from an EMBL/GenBank/DDBJ whole genome shotgun (WGS) entry which is preliminary data.</text>
</comment>
<sequence>MESDDEEKAYADYRERSRDLTPFDAIEPPPYMCGGISPLHITNEVRRNLTPLCELALDKYNTEQGTNFVFVDILKSTHQVVAGTNYFMTFRAKSPNCPLVTFQAYVWVKLPCYGGQPVVQSCAIKPA</sequence>